<name>A0A411YEI8_9ACTN</name>
<dbReference type="PIRSF" id="PIRSF021320">
    <property type="entry name" value="DUF984"/>
    <property type="match status" value="1"/>
</dbReference>
<dbReference type="InterPro" id="IPR007374">
    <property type="entry name" value="ASCH_domain"/>
</dbReference>
<reference evidence="2 3" key="1">
    <citation type="submission" date="2019-01" db="EMBL/GenBank/DDBJ databases">
        <title>Egibacter rhizosphaerae EGI 80759T.</title>
        <authorList>
            <person name="Chen D.-D."/>
            <person name="Tian Y."/>
            <person name="Jiao J.-Y."/>
            <person name="Zhang X.-T."/>
            <person name="Zhang Y.-G."/>
            <person name="Zhang Y."/>
            <person name="Xiao M."/>
            <person name="Shu W.-S."/>
            <person name="Li W.-J."/>
        </authorList>
    </citation>
    <scope>NUCLEOTIDE SEQUENCE [LARGE SCALE GENOMIC DNA]</scope>
    <source>
        <strain evidence="2 3">EGI 80759</strain>
    </source>
</reference>
<protein>
    <submittedName>
        <fullName evidence="2">ASCH domain-containing protein</fullName>
    </submittedName>
</protein>
<dbReference type="PANTHER" id="PTHR39203">
    <property type="entry name" value="CYTOPLASMIC PROTEIN-RELATED"/>
    <property type="match status" value="1"/>
</dbReference>
<dbReference type="RefSeq" id="WP_131154671.1">
    <property type="nucleotide sequence ID" value="NZ_CP036402.1"/>
</dbReference>
<dbReference type="SMART" id="SM01022">
    <property type="entry name" value="ASCH"/>
    <property type="match status" value="1"/>
</dbReference>
<organism evidence="2 3">
    <name type="scientific">Egibacter rhizosphaerae</name>
    <dbReference type="NCBI Taxonomy" id="1670831"/>
    <lineage>
        <taxon>Bacteria</taxon>
        <taxon>Bacillati</taxon>
        <taxon>Actinomycetota</taxon>
        <taxon>Nitriliruptoria</taxon>
        <taxon>Egibacterales</taxon>
        <taxon>Egibacteraceae</taxon>
        <taxon>Egibacter</taxon>
    </lineage>
</organism>
<dbReference type="InterPro" id="IPR015947">
    <property type="entry name" value="PUA-like_sf"/>
</dbReference>
<keyword evidence="3" id="KW-1185">Reference proteome</keyword>
<dbReference type="Gene3D" id="3.10.400.10">
    <property type="entry name" value="Sulfate adenylyltransferase"/>
    <property type="match status" value="1"/>
</dbReference>
<proteinExistence type="predicted"/>
<evidence type="ECO:0000313" key="2">
    <source>
        <dbReference type="EMBL" id="QBI19674.1"/>
    </source>
</evidence>
<dbReference type="KEGG" id="erz:ER308_09000"/>
<dbReference type="EMBL" id="CP036402">
    <property type="protein sequence ID" value="QBI19674.1"/>
    <property type="molecule type" value="Genomic_DNA"/>
</dbReference>
<dbReference type="Pfam" id="PF04266">
    <property type="entry name" value="ASCH"/>
    <property type="match status" value="1"/>
</dbReference>
<gene>
    <name evidence="2" type="ORF">ER308_09000</name>
</gene>
<feature type="domain" description="ASCH" evidence="1">
    <location>
        <begin position="8"/>
        <end position="137"/>
    </location>
</feature>
<dbReference type="AlphaFoldDB" id="A0A411YEI8"/>
<dbReference type="CDD" id="cd06553">
    <property type="entry name" value="ASCH_Ef3133_like"/>
    <property type="match status" value="1"/>
</dbReference>
<dbReference type="PANTHER" id="PTHR39203:SF1">
    <property type="entry name" value="CYTOPLASMIC PROTEIN"/>
    <property type="match status" value="1"/>
</dbReference>
<evidence type="ECO:0000259" key="1">
    <source>
        <dbReference type="SMART" id="SM01022"/>
    </source>
</evidence>
<sequence>MPLPRESFAFGLDAQTADELAALVLAGRKRATTSLLAEYEAEGQPRPAAGDRSVILDGGGDPVCVIETARVDVRRFDDVDTEFARVEGEGEGEGEGDGSLGHWREVHRDALGATCDALGMAFTLDLAVVCERFEVVWAPTPAPEQSP</sequence>
<dbReference type="OrthoDB" id="9807542at2"/>
<accession>A0A411YEI8</accession>
<dbReference type="InterPro" id="IPR009326">
    <property type="entry name" value="DUF984"/>
</dbReference>
<dbReference type="SUPFAM" id="SSF88697">
    <property type="entry name" value="PUA domain-like"/>
    <property type="match status" value="1"/>
</dbReference>
<dbReference type="Proteomes" id="UP000291469">
    <property type="component" value="Chromosome"/>
</dbReference>
<evidence type="ECO:0000313" key="3">
    <source>
        <dbReference type="Proteomes" id="UP000291469"/>
    </source>
</evidence>